<accession>A0A9D4AY67</accession>
<evidence type="ECO:0000313" key="3">
    <source>
        <dbReference type="Proteomes" id="UP000827986"/>
    </source>
</evidence>
<evidence type="ECO:0000313" key="2">
    <source>
        <dbReference type="EMBL" id="KAH1173070.1"/>
    </source>
</evidence>
<comment type="caution">
    <text evidence="2">The sequence shown here is derived from an EMBL/GenBank/DDBJ whole genome shotgun (WGS) entry which is preliminary data.</text>
</comment>
<name>A0A9D4AY67_9SAUR</name>
<gene>
    <name evidence="2" type="ORF">KIL84_016909</name>
</gene>
<reference evidence="2" key="1">
    <citation type="submission" date="2021-09" db="EMBL/GenBank/DDBJ databases">
        <title>The genome of Mauremys mutica provides insights into the evolution of semi-aquatic lifestyle.</title>
        <authorList>
            <person name="Gong S."/>
            <person name="Gao Y."/>
        </authorList>
    </citation>
    <scope>NUCLEOTIDE SEQUENCE</scope>
    <source>
        <strain evidence="2">MM-2020</strain>
        <tissue evidence="2">Muscle</tissue>
    </source>
</reference>
<feature type="region of interest" description="Disordered" evidence="1">
    <location>
        <begin position="23"/>
        <end position="55"/>
    </location>
</feature>
<organism evidence="2 3">
    <name type="scientific">Mauremys mutica</name>
    <name type="common">yellowpond turtle</name>
    <dbReference type="NCBI Taxonomy" id="74926"/>
    <lineage>
        <taxon>Eukaryota</taxon>
        <taxon>Metazoa</taxon>
        <taxon>Chordata</taxon>
        <taxon>Craniata</taxon>
        <taxon>Vertebrata</taxon>
        <taxon>Euteleostomi</taxon>
        <taxon>Archelosauria</taxon>
        <taxon>Testudinata</taxon>
        <taxon>Testudines</taxon>
        <taxon>Cryptodira</taxon>
        <taxon>Durocryptodira</taxon>
        <taxon>Testudinoidea</taxon>
        <taxon>Geoemydidae</taxon>
        <taxon>Geoemydinae</taxon>
        <taxon>Mauremys</taxon>
    </lineage>
</organism>
<keyword evidence="3" id="KW-1185">Reference proteome</keyword>
<dbReference type="EMBL" id="JAHDVG010000482">
    <property type="protein sequence ID" value="KAH1173070.1"/>
    <property type="molecule type" value="Genomic_DNA"/>
</dbReference>
<dbReference type="AlphaFoldDB" id="A0A9D4AY67"/>
<proteinExistence type="predicted"/>
<feature type="compositionally biased region" description="Low complexity" evidence="1">
    <location>
        <begin position="39"/>
        <end position="48"/>
    </location>
</feature>
<protein>
    <submittedName>
        <fullName evidence="2">Uncharacterized protein</fullName>
    </submittedName>
</protein>
<sequence length="104" mass="11917">MNQTPLGCRNISICLYIKQCRGPPRSRHHLSKGATRAPQRNQQQQGHQEGFPPSGSVTFQVETIIKSHIYWSSEPNCLDWNQYSLAPFDIINQEYSRQSCVLDV</sequence>
<dbReference type="Proteomes" id="UP000827986">
    <property type="component" value="Unassembled WGS sequence"/>
</dbReference>
<evidence type="ECO:0000256" key="1">
    <source>
        <dbReference type="SAM" id="MobiDB-lite"/>
    </source>
</evidence>